<dbReference type="RefSeq" id="WP_180140079.1">
    <property type="nucleotide sequence ID" value="NZ_CAADHO010000003.1"/>
</dbReference>
<reference evidence="2 3" key="1">
    <citation type="submission" date="2019-03" db="EMBL/GenBank/DDBJ databases">
        <authorList>
            <person name="Nijsse B."/>
        </authorList>
    </citation>
    <scope>NUCLEOTIDE SEQUENCE [LARGE SCALE GENOMIC DNA]</scope>
    <source>
        <strain evidence="2">Desulfoluna butyratoxydans MSL71</strain>
    </source>
</reference>
<accession>A0A4U8YLQ1</accession>
<dbReference type="Proteomes" id="UP000507962">
    <property type="component" value="Unassembled WGS sequence"/>
</dbReference>
<dbReference type="InterPro" id="IPR003141">
    <property type="entry name" value="Pol/His_phosphatase_N"/>
</dbReference>
<organism evidence="2 3">
    <name type="scientific">Desulfoluna butyratoxydans</name>
    <dbReference type="NCBI Taxonomy" id="231438"/>
    <lineage>
        <taxon>Bacteria</taxon>
        <taxon>Pseudomonadati</taxon>
        <taxon>Thermodesulfobacteriota</taxon>
        <taxon>Desulfobacteria</taxon>
        <taxon>Desulfobacterales</taxon>
        <taxon>Desulfolunaceae</taxon>
        <taxon>Desulfoluna</taxon>
    </lineage>
</organism>
<dbReference type="SMART" id="SM00481">
    <property type="entry name" value="POLIIIAc"/>
    <property type="match status" value="1"/>
</dbReference>
<dbReference type="Pfam" id="PF13263">
    <property type="entry name" value="PHP_C"/>
    <property type="match status" value="1"/>
</dbReference>
<dbReference type="CDD" id="cd07432">
    <property type="entry name" value="PHP_HisPPase"/>
    <property type="match status" value="1"/>
</dbReference>
<dbReference type="GO" id="GO:0035312">
    <property type="term" value="F:5'-3' DNA exonuclease activity"/>
    <property type="evidence" value="ECO:0007669"/>
    <property type="project" value="TreeGrafter"/>
</dbReference>
<evidence type="ECO:0000313" key="2">
    <source>
        <dbReference type="EMBL" id="VFQ44507.1"/>
    </source>
</evidence>
<dbReference type="PANTHER" id="PTHR42924:SF3">
    <property type="entry name" value="POLYMERASE_HISTIDINOL PHOSPHATASE N-TERMINAL DOMAIN-CONTAINING PROTEIN"/>
    <property type="match status" value="1"/>
</dbReference>
<feature type="domain" description="Polymerase/histidinol phosphatase N-terminal" evidence="1">
    <location>
        <begin position="6"/>
        <end position="74"/>
    </location>
</feature>
<dbReference type="PROSITE" id="PS51257">
    <property type="entry name" value="PROKAR_LIPOPROTEIN"/>
    <property type="match status" value="1"/>
</dbReference>
<gene>
    <name evidence="2" type="ORF">MSL71_21560</name>
</gene>
<sequence length="245" mass="26697">MQTFRADLHLHTVLSPCGDVSMSPAGIVSSCAAQGISLLGITDHNSTRQCRIVKELAEEQGLFVLPGVELTTREEVHLLAYFGSLEEAEAFQGWIDDHLTVIRNRPELFGYQVVVDRDEQVVYQEERLLIASLTTDIHETAEAVRAGGGLVVCAHVAKGKNSLFSQLGIMPRGFCPDALEVARKDHRAQVCSRFPEVSDLPFVCGSDAHYAEDIGKVTTEFILETPGLSEIRLAFSGCGGRTVAL</sequence>
<keyword evidence="3" id="KW-1185">Reference proteome</keyword>
<dbReference type="EMBL" id="CAADHO010000003">
    <property type="protein sequence ID" value="VFQ44507.1"/>
    <property type="molecule type" value="Genomic_DNA"/>
</dbReference>
<evidence type="ECO:0000313" key="3">
    <source>
        <dbReference type="Proteomes" id="UP000507962"/>
    </source>
</evidence>
<dbReference type="SUPFAM" id="SSF89550">
    <property type="entry name" value="PHP domain-like"/>
    <property type="match status" value="1"/>
</dbReference>
<dbReference type="Gene3D" id="3.20.20.140">
    <property type="entry name" value="Metal-dependent hydrolases"/>
    <property type="match status" value="1"/>
</dbReference>
<dbReference type="InterPro" id="IPR052018">
    <property type="entry name" value="PHP_domain"/>
</dbReference>
<dbReference type="InterPro" id="IPR016195">
    <property type="entry name" value="Pol/histidinol_Pase-like"/>
</dbReference>
<protein>
    <submittedName>
        <fullName evidence="2">Php-associated</fullName>
    </submittedName>
</protein>
<dbReference type="AlphaFoldDB" id="A0A4U8YLQ1"/>
<name>A0A4U8YLQ1_9BACT</name>
<dbReference type="GO" id="GO:0004534">
    <property type="term" value="F:5'-3' RNA exonuclease activity"/>
    <property type="evidence" value="ECO:0007669"/>
    <property type="project" value="TreeGrafter"/>
</dbReference>
<proteinExistence type="predicted"/>
<dbReference type="PANTHER" id="PTHR42924">
    <property type="entry name" value="EXONUCLEASE"/>
    <property type="match status" value="1"/>
</dbReference>
<evidence type="ECO:0000259" key="1">
    <source>
        <dbReference type="SMART" id="SM00481"/>
    </source>
</evidence>